<dbReference type="Pfam" id="PF00106">
    <property type="entry name" value="adh_short"/>
    <property type="match status" value="1"/>
</dbReference>
<organism evidence="2 3">
    <name type="scientific">Vitrella brassicaformis (strain CCMP3155)</name>
    <dbReference type="NCBI Taxonomy" id="1169540"/>
    <lineage>
        <taxon>Eukaryota</taxon>
        <taxon>Sar</taxon>
        <taxon>Alveolata</taxon>
        <taxon>Colpodellida</taxon>
        <taxon>Vitrellaceae</taxon>
        <taxon>Vitrella</taxon>
    </lineage>
</organism>
<dbReference type="EMBL" id="CDMY01000104">
    <property type="protein sequence ID" value="CEL92767.1"/>
    <property type="molecule type" value="Genomic_DNA"/>
</dbReference>
<dbReference type="Proteomes" id="UP000041254">
    <property type="component" value="Unassembled WGS sequence"/>
</dbReference>
<gene>
    <name evidence="2" type="ORF">Vbra_1977</name>
</gene>
<feature type="region of interest" description="Disordered" evidence="1">
    <location>
        <begin position="539"/>
        <end position="568"/>
    </location>
</feature>
<dbReference type="InterPro" id="IPR036291">
    <property type="entry name" value="NAD(P)-bd_dom_sf"/>
</dbReference>
<feature type="compositionally biased region" description="Acidic residues" evidence="1">
    <location>
        <begin position="220"/>
        <end position="229"/>
    </location>
</feature>
<evidence type="ECO:0008006" key="4">
    <source>
        <dbReference type="Google" id="ProtNLM"/>
    </source>
</evidence>
<sequence>MDDKHDECDDGGRRSEQNGTLANEMACSHDAGDAEGGMWDEISDEDLRTCTKVLEAFSRPPPTPSPASDPPHSPHHRHTHQHVQRRLTHWRFKGLRAALAPMLQEHTAGRVLPNLKKMDVEERRQAEKRAKRERRAAKLQADRHLINSASLRYERLQKLHSLQQQPLTDTETTAPALPLIPDGVARGSSSSNAVNGGATMMMMCDVTEGGKGQGGQQEDQQGDGGEDGGEADGELYRLRACYICKAKFSTLHHFYDRLCPPCASLNWSKRHQACDLTGRTCLVTGGRVKIGFQTALKLLCAGAFVIVTTRFPHDAARRYSAESDACEWQGRLHIYGLDLRQLPHVDAFCEFIKLRHTRLDVLINNACQTVRRPVAYYRHMMEGERAHVNAQETPSPFTKLQAALEDHWSSSLRPPAASPSTPTATATSTAIARLPADGHLSAATVPAPHHDSAALSQVPLTMEDWEVRRGGGEMAVLPEGKYDVNAQQVDLRTVNSWLLKINEVETPELMEVFAINAMAPFILNAKLKPLLLKATPLHPQTHQQQHTALSHPAPPPSSLSAAMQAGQRGALPNTEGFRQYYGGSVSGRVDNEAYIVNVSAMEGKFHRYKGANHPHTNMAKAALNMMTRTAAKEYADQGIYMNAVDTGWINDENPLPKAKDIADKHHFQTPIDEVDAAARILDPVWVGLMTGDRAYGRFFKDYFPSEW</sequence>
<accession>A0A0G4EBU3</accession>
<feature type="region of interest" description="Disordered" evidence="1">
    <location>
        <begin position="408"/>
        <end position="427"/>
    </location>
</feature>
<dbReference type="VEuPathDB" id="CryptoDB:Vbra_1977"/>
<dbReference type="InterPro" id="IPR002347">
    <property type="entry name" value="SDR_fam"/>
</dbReference>
<name>A0A0G4EBU3_VITBC</name>
<dbReference type="PANTHER" id="PTHR43544:SF2">
    <property type="entry name" value="OXIDOREDUCTASE"/>
    <property type="match status" value="1"/>
</dbReference>
<dbReference type="OMA" id="YICHEKT"/>
<dbReference type="SUPFAM" id="SSF51735">
    <property type="entry name" value="NAD(P)-binding Rossmann-fold domains"/>
    <property type="match status" value="1"/>
</dbReference>
<feature type="compositionally biased region" description="Low complexity" evidence="1">
    <location>
        <begin position="539"/>
        <end position="551"/>
    </location>
</feature>
<feature type="region of interest" description="Disordered" evidence="1">
    <location>
        <begin position="163"/>
        <end position="191"/>
    </location>
</feature>
<dbReference type="Gene3D" id="3.40.50.720">
    <property type="entry name" value="NAD(P)-binding Rossmann-like Domain"/>
    <property type="match status" value="2"/>
</dbReference>
<feature type="region of interest" description="Disordered" evidence="1">
    <location>
        <begin position="56"/>
        <end position="85"/>
    </location>
</feature>
<feature type="compositionally biased region" description="Low complexity" evidence="1">
    <location>
        <begin position="409"/>
        <end position="427"/>
    </location>
</feature>
<dbReference type="GO" id="GO:0016491">
    <property type="term" value="F:oxidoreductase activity"/>
    <property type="evidence" value="ECO:0007669"/>
    <property type="project" value="TreeGrafter"/>
</dbReference>
<dbReference type="AlphaFoldDB" id="A0A0G4EBU3"/>
<keyword evidence="3" id="KW-1185">Reference proteome</keyword>
<dbReference type="PANTHER" id="PTHR43544">
    <property type="entry name" value="SHORT-CHAIN DEHYDROGENASE/REDUCTASE"/>
    <property type="match status" value="1"/>
</dbReference>
<reference evidence="2 3" key="1">
    <citation type="submission" date="2014-11" db="EMBL/GenBank/DDBJ databases">
        <authorList>
            <person name="Zhu J."/>
            <person name="Qi W."/>
            <person name="Song R."/>
        </authorList>
    </citation>
    <scope>NUCLEOTIDE SEQUENCE [LARGE SCALE GENOMIC DNA]</scope>
</reference>
<feature type="compositionally biased region" description="Basic residues" evidence="1">
    <location>
        <begin position="73"/>
        <end position="85"/>
    </location>
</feature>
<feature type="region of interest" description="Disordered" evidence="1">
    <location>
        <begin position="205"/>
        <end position="229"/>
    </location>
</feature>
<feature type="region of interest" description="Disordered" evidence="1">
    <location>
        <begin position="1"/>
        <end position="40"/>
    </location>
</feature>
<feature type="compositionally biased region" description="Polar residues" evidence="1">
    <location>
        <begin position="163"/>
        <end position="173"/>
    </location>
</feature>
<feature type="compositionally biased region" description="Pro residues" evidence="1">
    <location>
        <begin position="59"/>
        <end position="71"/>
    </location>
</feature>
<evidence type="ECO:0000313" key="3">
    <source>
        <dbReference type="Proteomes" id="UP000041254"/>
    </source>
</evidence>
<evidence type="ECO:0000256" key="1">
    <source>
        <dbReference type="SAM" id="MobiDB-lite"/>
    </source>
</evidence>
<dbReference type="GO" id="GO:0005737">
    <property type="term" value="C:cytoplasm"/>
    <property type="evidence" value="ECO:0007669"/>
    <property type="project" value="TreeGrafter"/>
</dbReference>
<protein>
    <recommendedName>
        <fullName evidence="4">Oxidoreductase</fullName>
    </recommendedName>
</protein>
<dbReference type="STRING" id="1169540.A0A0G4EBU3"/>
<dbReference type="OrthoDB" id="191139at2759"/>
<dbReference type="InParanoid" id="A0A0G4EBU3"/>
<feature type="compositionally biased region" description="Basic and acidic residues" evidence="1">
    <location>
        <begin position="1"/>
        <end position="16"/>
    </location>
</feature>
<proteinExistence type="predicted"/>
<dbReference type="InterPro" id="IPR051468">
    <property type="entry name" value="Fungal_SecMetab_SDRs"/>
</dbReference>
<evidence type="ECO:0000313" key="2">
    <source>
        <dbReference type="EMBL" id="CEL92767.1"/>
    </source>
</evidence>
<dbReference type="Pfam" id="PF13561">
    <property type="entry name" value="adh_short_C2"/>
    <property type="match status" value="1"/>
</dbReference>